<comment type="similarity">
    <text evidence="1">Belongs to the beta-lactamase family.</text>
</comment>
<dbReference type="PANTHER" id="PTHR22935">
    <property type="entry name" value="PENICILLIN-BINDING PROTEIN"/>
    <property type="match status" value="1"/>
</dbReference>
<dbReference type="InterPro" id="IPR001466">
    <property type="entry name" value="Beta-lactam-related"/>
</dbReference>
<dbReference type="STRING" id="1257118.L8GJA8"/>
<dbReference type="VEuPathDB" id="AmoebaDB:ACA1_372650"/>
<gene>
    <name evidence="3" type="ORF">ACA1_372650</name>
</gene>
<dbReference type="OrthoDB" id="31129at2759"/>
<dbReference type="Pfam" id="PF00144">
    <property type="entry name" value="Beta-lactamase"/>
    <property type="match status" value="1"/>
</dbReference>
<dbReference type="KEGG" id="acan:ACA1_372650"/>
<dbReference type="RefSeq" id="XP_004334289.1">
    <property type="nucleotide sequence ID" value="XM_004334241.1"/>
</dbReference>
<name>L8GJA8_ACACF</name>
<dbReference type="Gene3D" id="3.40.710.10">
    <property type="entry name" value="DD-peptidase/beta-lactamase superfamily"/>
    <property type="match status" value="1"/>
</dbReference>
<dbReference type="AlphaFoldDB" id="L8GJA8"/>
<accession>L8GJA8</accession>
<dbReference type="InterPro" id="IPR051478">
    <property type="entry name" value="Beta-lactamase-like_AB/R"/>
</dbReference>
<keyword evidence="4" id="KW-1185">Reference proteome</keyword>
<dbReference type="SUPFAM" id="SSF56601">
    <property type="entry name" value="beta-lactamase/transpeptidase-like"/>
    <property type="match status" value="1"/>
</dbReference>
<organism evidence="3 4">
    <name type="scientific">Acanthamoeba castellanii (strain ATCC 30010 / Neff)</name>
    <dbReference type="NCBI Taxonomy" id="1257118"/>
    <lineage>
        <taxon>Eukaryota</taxon>
        <taxon>Amoebozoa</taxon>
        <taxon>Discosea</taxon>
        <taxon>Longamoebia</taxon>
        <taxon>Centramoebida</taxon>
        <taxon>Acanthamoebidae</taxon>
        <taxon>Acanthamoeba</taxon>
    </lineage>
</organism>
<dbReference type="Proteomes" id="UP000011083">
    <property type="component" value="Unassembled WGS sequence"/>
</dbReference>
<dbReference type="InterPro" id="IPR012338">
    <property type="entry name" value="Beta-lactam/transpept-like"/>
</dbReference>
<dbReference type="GeneID" id="14912824"/>
<dbReference type="EMBL" id="KB008119">
    <property type="protein sequence ID" value="ELR12276.1"/>
    <property type="molecule type" value="Genomic_DNA"/>
</dbReference>
<protein>
    <submittedName>
        <fullName evidence="3">Betalactamase</fullName>
    </submittedName>
</protein>
<reference evidence="3 4" key="1">
    <citation type="journal article" date="2013" name="Genome Biol.">
        <title>Genome of Acanthamoeba castellanii highlights extensive lateral gene transfer and early evolution of tyrosine kinase signaling.</title>
        <authorList>
            <person name="Clarke M."/>
            <person name="Lohan A.J."/>
            <person name="Liu B."/>
            <person name="Lagkouvardos I."/>
            <person name="Roy S."/>
            <person name="Zafar N."/>
            <person name="Bertelli C."/>
            <person name="Schilde C."/>
            <person name="Kianianmomeni A."/>
            <person name="Burglin T.R."/>
            <person name="Frech C."/>
            <person name="Turcotte B."/>
            <person name="Kopec K.O."/>
            <person name="Synnott J.M."/>
            <person name="Choo C."/>
            <person name="Paponov I."/>
            <person name="Finkler A."/>
            <person name="Soon Heng Tan C."/>
            <person name="Hutchins A.P."/>
            <person name="Weinmeier T."/>
            <person name="Rattei T."/>
            <person name="Chu J.S."/>
            <person name="Gimenez G."/>
            <person name="Irimia M."/>
            <person name="Rigden D.J."/>
            <person name="Fitzpatrick D.A."/>
            <person name="Lorenzo-Morales J."/>
            <person name="Bateman A."/>
            <person name="Chiu C.H."/>
            <person name="Tang P."/>
            <person name="Hegemann P."/>
            <person name="Fromm H."/>
            <person name="Raoult D."/>
            <person name="Greub G."/>
            <person name="Miranda-Saavedra D."/>
            <person name="Chen N."/>
            <person name="Nash P."/>
            <person name="Ginger M.L."/>
            <person name="Horn M."/>
            <person name="Schaap P."/>
            <person name="Caler L."/>
            <person name="Loftus B."/>
        </authorList>
    </citation>
    <scope>NUCLEOTIDE SEQUENCE [LARGE SCALE GENOMIC DNA]</scope>
    <source>
        <strain evidence="3 4">Neff</strain>
    </source>
</reference>
<evidence type="ECO:0000259" key="2">
    <source>
        <dbReference type="Pfam" id="PF00144"/>
    </source>
</evidence>
<evidence type="ECO:0000256" key="1">
    <source>
        <dbReference type="ARBA" id="ARBA00038473"/>
    </source>
</evidence>
<evidence type="ECO:0000313" key="3">
    <source>
        <dbReference type="EMBL" id="ELR12276.1"/>
    </source>
</evidence>
<feature type="domain" description="Beta-lactamase-related" evidence="2">
    <location>
        <begin position="3"/>
        <end position="338"/>
    </location>
</feature>
<dbReference type="OMA" id="YIFRIAS"/>
<sequence>MMDASIQEYMRAESITVASVGLVYDQELVWEKGYGLTDPSSPSSHVNSDTILRIGSITKLITTIMLFQLRDRGMLSLDDPVSKHVPELVWPTPFGNNPGITWRTLAGQVSGLTGVTPCNFFTIWEPILGDACDIKNAEAWKRVTAEPPTVPMWQDPHYADGAYAIIGRALESVVGMTWEDYLTQHIFKPLDMAKRVAPGMIGNTSLPYLLSQMDLRWARPTGNVYSTVKDLAKLASVFLVGQDERKNALGLYSSTLREMMTPSFVNDDQVDIARSPYAPLASSGYAYPFEVHHSSYLGPDLPAYWIRLKGGVVPGYFSTIALVPEIKTAMILQSTGSPLSTAVLAVLLPAMEQTLWELQPLPNNPGNLTAFSGTYLASLYGGSGNNRLMQGNVTVQADLDKNTLNMNFAITGTSLPPVPSVDMEFLLAKLLLVLAGLGSVQPMGHSTAVWEESNSFRILGPSSGGCLDVEAGRTNALVHFKVSEPSTWNGFSRVVLRV</sequence>
<evidence type="ECO:0000313" key="4">
    <source>
        <dbReference type="Proteomes" id="UP000011083"/>
    </source>
</evidence>
<dbReference type="PANTHER" id="PTHR22935:SF95">
    <property type="entry name" value="BETA-LACTAMASE-LIKE 1-RELATED"/>
    <property type="match status" value="1"/>
</dbReference>
<proteinExistence type="inferred from homology"/>